<evidence type="ECO:0000313" key="5">
    <source>
        <dbReference type="Proteomes" id="UP000322899"/>
    </source>
</evidence>
<evidence type="ECO:0000313" key="2">
    <source>
        <dbReference type="EMBL" id="KAA0165544.1"/>
    </source>
</evidence>
<comment type="caution">
    <text evidence="3">The sequence shown here is derived from an EMBL/GenBank/DDBJ whole genome shotgun (WGS) entry which is preliminary data.</text>
</comment>
<organism evidence="3 7">
    <name type="scientific">Cafeteria roenbergensis</name>
    <name type="common">Marine flagellate</name>
    <dbReference type="NCBI Taxonomy" id="33653"/>
    <lineage>
        <taxon>Eukaryota</taxon>
        <taxon>Sar</taxon>
        <taxon>Stramenopiles</taxon>
        <taxon>Bigyra</taxon>
        <taxon>Opalozoa</taxon>
        <taxon>Bicosoecida</taxon>
        <taxon>Cafeteriaceae</taxon>
        <taxon>Cafeteria</taxon>
    </lineage>
</organism>
<dbReference type="EMBL" id="VLTM01000012">
    <property type="protein sequence ID" value="KAA0165544.1"/>
    <property type="molecule type" value="Genomic_DNA"/>
</dbReference>
<dbReference type="Proteomes" id="UP000325113">
    <property type="component" value="Unassembled WGS sequence"/>
</dbReference>
<dbReference type="Proteomes" id="UP000322899">
    <property type="component" value="Unassembled WGS sequence"/>
</dbReference>
<evidence type="ECO:0000313" key="1">
    <source>
        <dbReference type="EMBL" id="KAA0157610.1"/>
    </source>
</evidence>
<keyword evidence="6" id="KW-1185">Reference proteome</keyword>
<accession>A0A5A8E7L0</accession>
<evidence type="ECO:0000313" key="3">
    <source>
        <dbReference type="EMBL" id="KAA0172030.1"/>
    </source>
</evidence>
<evidence type="ECO:0000313" key="4">
    <source>
        <dbReference type="EMBL" id="KAA0177960.1"/>
    </source>
</evidence>
<name>A0A5A8E7L0_CAFRO</name>
<reference evidence="5 6" key="1">
    <citation type="submission" date="2019-07" db="EMBL/GenBank/DDBJ databases">
        <title>Genomes of Cafeteria roenbergensis.</title>
        <authorList>
            <person name="Fischer M.G."/>
            <person name="Hackl T."/>
            <person name="Roman M."/>
        </authorList>
    </citation>
    <scope>NUCLEOTIDE SEQUENCE [LARGE SCALE GENOMIC DNA]</scope>
    <source>
        <strain evidence="1 6">BVI</strain>
        <strain evidence="2 8">Cflag</strain>
        <strain evidence="4 5">E4-10P</strain>
        <strain evidence="3 7">RCC970-E3</strain>
    </source>
</reference>
<protein>
    <submittedName>
        <fullName evidence="3">Uncharacterized protein</fullName>
    </submittedName>
</protein>
<evidence type="ECO:0000313" key="7">
    <source>
        <dbReference type="Proteomes" id="UP000324907"/>
    </source>
</evidence>
<dbReference type="EMBL" id="VLTL01000003">
    <property type="protein sequence ID" value="KAA0172030.1"/>
    <property type="molecule type" value="Genomic_DNA"/>
</dbReference>
<dbReference type="AlphaFoldDB" id="A0A5A8E7L0"/>
<dbReference type="Proteomes" id="UP000324907">
    <property type="component" value="Unassembled WGS sequence"/>
</dbReference>
<gene>
    <name evidence="4" type="ORF">FNF27_00508</name>
    <name evidence="3" type="ORF">FNF28_00347</name>
    <name evidence="1" type="ORF">FNF29_00186</name>
    <name evidence="2" type="ORF">FNF31_01889</name>
</gene>
<dbReference type="EMBL" id="VLTO01000002">
    <property type="protein sequence ID" value="KAA0177960.1"/>
    <property type="molecule type" value="Genomic_DNA"/>
</dbReference>
<evidence type="ECO:0000313" key="8">
    <source>
        <dbReference type="Proteomes" id="UP000325113"/>
    </source>
</evidence>
<proteinExistence type="predicted"/>
<evidence type="ECO:0000313" key="6">
    <source>
        <dbReference type="Proteomes" id="UP000323011"/>
    </source>
</evidence>
<dbReference type="EMBL" id="VLTN01000001">
    <property type="protein sequence ID" value="KAA0157610.1"/>
    <property type="molecule type" value="Genomic_DNA"/>
</dbReference>
<dbReference type="Proteomes" id="UP000323011">
    <property type="component" value="Unassembled WGS sequence"/>
</dbReference>
<sequence>METGDGPAPVAEGSIAADVEMTESNIADALEIAAAMADALAGIDSKAAKRASSNNVDFIEAVDFIRVKLHAAIEASFAPAVAGGAAPAAQA</sequence>